<dbReference type="EMBL" id="JAUSUA010000003">
    <property type="protein sequence ID" value="MDQ0207818.1"/>
    <property type="molecule type" value="Genomic_DNA"/>
</dbReference>
<keyword evidence="1" id="KW-0472">Membrane</keyword>
<keyword evidence="1" id="KW-0812">Transmembrane</keyword>
<gene>
    <name evidence="2" type="ORF">J2S05_002619</name>
</gene>
<feature type="transmembrane region" description="Helical" evidence="1">
    <location>
        <begin position="80"/>
        <end position="99"/>
    </location>
</feature>
<dbReference type="Pfam" id="PF04854">
    <property type="entry name" value="DUF624"/>
    <property type="match status" value="1"/>
</dbReference>
<evidence type="ECO:0000313" key="3">
    <source>
        <dbReference type="Proteomes" id="UP001225034"/>
    </source>
</evidence>
<feature type="transmembrane region" description="Helical" evidence="1">
    <location>
        <begin position="105"/>
        <end position="134"/>
    </location>
</feature>
<feature type="transmembrane region" description="Helical" evidence="1">
    <location>
        <begin position="20"/>
        <end position="46"/>
    </location>
</feature>
<sequence>MDGVRGTLLQSFDHISKLAYLNVLWIFFTLIGLGIVGFFPATVALYSIVRKWIQEPDQEMSLFSMFWNEYKNSFFPANKFGFLLLIIGFVLIIDLMIFSNLGTTIGYIISALLTTLLFVYTFMILFCLPVFVHFKGNTLGILKKALTLAIPLLPFSLLFLVLSTLLGVGLIFIPAAGIFFSGSLFAYANLKLFNTAIKRLESRKMHINTLTLQAKS</sequence>
<feature type="transmembrane region" description="Helical" evidence="1">
    <location>
        <begin position="171"/>
        <end position="190"/>
    </location>
</feature>
<comment type="caution">
    <text evidence="2">The sequence shown here is derived from an EMBL/GenBank/DDBJ whole genome shotgun (WGS) entry which is preliminary data.</text>
</comment>
<feature type="transmembrane region" description="Helical" evidence="1">
    <location>
        <begin position="146"/>
        <end position="165"/>
    </location>
</feature>
<accession>A0ABT9YIY5</accession>
<name>A0ABT9YIY5_9BACI</name>
<dbReference type="RefSeq" id="WP_306983393.1">
    <property type="nucleotide sequence ID" value="NZ_JAUSUA010000003.1"/>
</dbReference>
<keyword evidence="1" id="KW-1133">Transmembrane helix</keyword>
<keyword evidence="3" id="KW-1185">Reference proteome</keyword>
<organism evidence="2 3">
    <name type="scientific">Alkalicoccobacillus murimartini</name>
    <dbReference type="NCBI Taxonomy" id="171685"/>
    <lineage>
        <taxon>Bacteria</taxon>
        <taxon>Bacillati</taxon>
        <taxon>Bacillota</taxon>
        <taxon>Bacilli</taxon>
        <taxon>Bacillales</taxon>
        <taxon>Bacillaceae</taxon>
        <taxon>Alkalicoccobacillus</taxon>
    </lineage>
</organism>
<dbReference type="Proteomes" id="UP001225034">
    <property type="component" value="Unassembled WGS sequence"/>
</dbReference>
<evidence type="ECO:0000256" key="1">
    <source>
        <dbReference type="SAM" id="Phobius"/>
    </source>
</evidence>
<reference evidence="2 3" key="1">
    <citation type="submission" date="2023-07" db="EMBL/GenBank/DDBJ databases">
        <title>Genomic Encyclopedia of Type Strains, Phase IV (KMG-IV): sequencing the most valuable type-strain genomes for metagenomic binning, comparative biology and taxonomic classification.</title>
        <authorList>
            <person name="Goeker M."/>
        </authorList>
    </citation>
    <scope>NUCLEOTIDE SEQUENCE [LARGE SCALE GENOMIC DNA]</scope>
    <source>
        <strain evidence="2 3">DSM 19154</strain>
    </source>
</reference>
<protein>
    <submittedName>
        <fullName evidence="2">Membrane protein YesL</fullName>
    </submittedName>
</protein>
<proteinExistence type="predicted"/>
<evidence type="ECO:0000313" key="2">
    <source>
        <dbReference type="EMBL" id="MDQ0207818.1"/>
    </source>
</evidence>
<dbReference type="InterPro" id="IPR006938">
    <property type="entry name" value="DUF624"/>
</dbReference>